<evidence type="ECO:0000256" key="7">
    <source>
        <dbReference type="SAM" id="MobiDB-lite"/>
    </source>
</evidence>
<dbReference type="FunFam" id="2.30.22.10:FF:000001">
    <property type="entry name" value="Protein GrpE"/>
    <property type="match status" value="1"/>
</dbReference>
<keyword evidence="5" id="KW-0346">Stress response</keyword>
<proteinExistence type="inferred from homology"/>
<sequence>MEQNSTVANDTDADNEKQNELEENLRDEIEQLRDEKLRLLADMENLRKRSDRDRMDSIRYGNINFARDILSLGDNLSRALDAIPKDAEKTETITNLINGLRMVQREFTSILEKHGIKKIEALNQRFDHNFHQAMMEIESEEVEEGIVIQEIQSGYNMHDRLLRPSMVGVAKKPNKDEKKK</sequence>
<protein>
    <recommendedName>
        <fullName evidence="9">Nucleotide exchange factor GrpE</fullName>
    </recommendedName>
</protein>
<evidence type="ECO:0000256" key="2">
    <source>
        <dbReference type="ARBA" id="ARBA00009054"/>
    </source>
</evidence>
<dbReference type="SUPFAM" id="SSF58014">
    <property type="entry name" value="Coiled-coil domain of nucleotide exchange factor GrpE"/>
    <property type="match status" value="1"/>
</dbReference>
<dbReference type="Gene3D" id="3.90.20.20">
    <property type="match status" value="1"/>
</dbReference>
<dbReference type="PANTHER" id="PTHR21237:SF23">
    <property type="entry name" value="GRPE PROTEIN HOMOLOG, MITOCHONDRIAL"/>
    <property type="match status" value="1"/>
</dbReference>
<organism evidence="8">
    <name type="scientific">marine metagenome</name>
    <dbReference type="NCBI Taxonomy" id="408172"/>
    <lineage>
        <taxon>unclassified sequences</taxon>
        <taxon>metagenomes</taxon>
        <taxon>ecological metagenomes</taxon>
    </lineage>
</organism>
<dbReference type="HAMAP" id="MF_01151">
    <property type="entry name" value="GrpE"/>
    <property type="match status" value="1"/>
</dbReference>
<keyword evidence="6" id="KW-0143">Chaperone</keyword>
<dbReference type="GO" id="GO:0042803">
    <property type="term" value="F:protein homodimerization activity"/>
    <property type="evidence" value="ECO:0007669"/>
    <property type="project" value="InterPro"/>
</dbReference>
<dbReference type="PANTHER" id="PTHR21237">
    <property type="entry name" value="GRPE PROTEIN"/>
    <property type="match status" value="1"/>
</dbReference>
<feature type="region of interest" description="Disordered" evidence="7">
    <location>
        <begin position="1"/>
        <end position="26"/>
    </location>
</feature>
<evidence type="ECO:0000313" key="8">
    <source>
        <dbReference type="EMBL" id="SVA83867.1"/>
    </source>
</evidence>
<comment type="subcellular location">
    <subcellularLocation>
        <location evidence="1">Cytoplasm</location>
    </subcellularLocation>
</comment>
<reference evidence="8" key="1">
    <citation type="submission" date="2018-05" db="EMBL/GenBank/DDBJ databases">
        <authorList>
            <person name="Lanie J.A."/>
            <person name="Ng W.-L."/>
            <person name="Kazmierczak K.M."/>
            <person name="Andrzejewski T.M."/>
            <person name="Davidsen T.M."/>
            <person name="Wayne K.J."/>
            <person name="Tettelin H."/>
            <person name="Glass J.I."/>
            <person name="Rusch D."/>
            <person name="Podicherti R."/>
            <person name="Tsui H.-C.T."/>
            <person name="Winkler M.E."/>
        </authorList>
    </citation>
    <scope>NUCLEOTIDE SEQUENCE</scope>
</reference>
<evidence type="ECO:0008006" key="9">
    <source>
        <dbReference type="Google" id="ProtNLM"/>
    </source>
</evidence>
<evidence type="ECO:0000256" key="5">
    <source>
        <dbReference type="ARBA" id="ARBA00023016"/>
    </source>
</evidence>
<dbReference type="GO" id="GO:0051082">
    <property type="term" value="F:unfolded protein binding"/>
    <property type="evidence" value="ECO:0007669"/>
    <property type="project" value="TreeGrafter"/>
</dbReference>
<dbReference type="PRINTS" id="PR00773">
    <property type="entry name" value="GRPEPROTEIN"/>
</dbReference>
<dbReference type="GO" id="GO:0000774">
    <property type="term" value="F:adenyl-nucleotide exchange factor activity"/>
    <property type="evidence" value="ECO:0007669"/>
    <property type="project" value="InterPro"/>
</dbReference>
<accession>A0A381Z516</accession>
<dbReference type="Pfam" id="PF01025">
    <property type="entry name" value="GrpE"/>
    <property type="match status" value="1"/>
</dbReference>
<dbReference type="SUPFAM" id="SSF51064">
    <property type="entry name" value="Head domain of nucleotide exchange factor GrpE"/>
    <property type="match status" value="1"/>
</dbReference>
<dbReference type="GO" id="GO:0005737">
    <property type="term" value="C:cytoplasm"/>
    <property type="evidence" value="ECO:0007669"/>
    <property type="project" value="UniProtKB-SubCell"/>
</dbReference>
<dbReference type="PROSITE" id="PS01071">
    <property type="entry name" value="GRPE"/>
    <property type="match status" value="1"/>
</dbReference>
<evidence type="ECO:0000256" key="6">
    <source>
        <dbReference type="ARBA" id="ARBA00023186"/>
    </source>
</evidence>
<dbReference type="AlphaFoldDB" id="A0A381Z516"/>
<evidence type="ECO:0000256" key="3">
    <source>
        <dbReference type="ARBA" id="ARBA00011738"/>
    </source>
</evidence>
<dbReference type="InterPro" id="IPR009012">
    <property type="entry name" value="GrpE_head"/>
</dbReference>
<keyword evidence="4" id="KW-0963">Cytoplasm</keyword>
<dbReference type="EMBL" id="UINC01019830">
    <property type="protein sequence ID" value="SVA83867.1"/>
    <property type="molecule type" value="Genomic_DNA"/>
</dbReference>
<dbReference type="GO" id="GO:0006457">
    <property type="term" value="P:protein folding"/>
    <property type="evidence" value="ECO:0007669"/>
    <property type="project" value="InterPro"/>
</dbReference>
<dbReference type="Gene3D" id="2.30.22.10">
    <property type="entry name" value="Head domain of nucleotide exchange factor GrpE"/>
    <property type="match status" value="1"/>
</dbReference>
<comment type="subunit">
    <text evidence="3">Homodimer.</text>
</comment>
<evidence type="ECO:0000256" key="4">
    <source>
        <dbReference type="ARBA" id="ARBA00022490"/>
    </source>
</evidence>
<gene>
    <name evidence="8" type="ORF">METZ01_LOCUS136721</name>
</gene>
<comment type="similarity">
    <text evidence="2">Belongs to the GrpE family.</text>
</comment>
<dbReference type="GO" id="GO:0051087">
    <property type="term" value="F:protein-folding chaperone binding"/>
    <property type="evidence" value="ECO:0007669"/>
    <property type="project" value="InterPro"/>
</dbReference>
<dbReference type="InterPro" id="IPR000740">
    <property type="entry name" value="GrpE"/>
</dbReference>
<dbReference type="InterPro" id="IPR013805">
    <property type="entry name" value="GrpE_CC"/>
</dbReference>
<evidence type="ECO:0000256" key="1">
    <source>
        <dbReference type="ARBA" id="ARBA00004496"/>
    </source>
</evidence>
<dbReference type="CDD" id="cd00446">
    <property type="entry name" value="GrpE"/>
    <property type="match status" value="1"/>
</dbReference>
<name>A0A381Z516_9ZZZZ</name>
<feature type="compositionally biased region" description="Basic and acidic residues" evidence="7">
    <location>
        <begin position="14"/>
        <end position="26"/>
    </location>
</feature>